<dbReference type="InterPro" id="IPR007165">
    <property type="entry name" value="Phage_holin_4_2"/>
</dbReference>
<keyword evidence="1" id="KW-1133">Transmembrane helix</keyword>
<feature type="transmembrane region" description="Helical" evidence="1">
    <location>
        <begin position="58"/>
        <end position="82"/>
    </location>
</feature>
<feature type="transmembrane region" description="Helical" evidence="1">
    <location>
        <begin position="5"/>
        <end position="25"/>
    </location>
</feature>
<dbReference type="Proteomes" id="UP000253529">
    <property type="component" value="Unassembled WGS sequence"/>
</dbReference>
<keyword evidence="3" id="KW-1185">Reference proteome</keyword>
<protein>
    <submittedName>
        <fullName evidence="2">Putative membrane protein</fullName>
    </submittedName>
</protein>
<evidence type="ECO:0000313" key="2">
    <source>
        <dbReference type="EMBL" id="RBP03275.1"/>
    </source>
</evidence>
<feature type="transmembrane region" description="Helical" evidence="1">
    <location>
        <begin position="94"/>
        <end position="112"/>
    </location>
</feature>
<accession>A0A366EP77</accession>
<dbReference type="PANTHER" id="PTHR37309:SF1">
    <property type="entry name" value="SLR0284 PROTEIN"/>
    <property type="match status" value="1"/>
</dbReference>
<dbReference type="RefSeq" id="WP_113892894.1">
    <property type="nucleotide sequence ID" value="NZ_QNRK01000045.1"/>
</dbReference>
<evidence type="ECO:0000256" key="1">
    <source>
        <dbReference type="SAM" id="Phobius"/>
    </source>
</evidence>
<feature type="transmembrane region" description="Helical" evidence="1">
    <location>
        <begin position="31"/>
        <end position="51"/>
    </location>
</feature>
<dbReference type="PANTHER" id="PTHR37309">
    <property type="entry name" value="SLR0284 PROTEIN"/>
    <property type="match status" value="1"/>
</dbReference>
<comment type="caution">
    <text evidence="2">The sequence shown here is derived from an EMBL/GenBank/DDBJ whole genome shotgun (WGS) entry which is preliminary data.</text>
</comment>
<dbReference type="EMBL" id="QNRK01000045">
    <property type="protein sequence ID" value="RBP03275.1"/>
    <property type="molecule type" value="Genomic_DNA"/>
</dbReference>
<proteinExistence type="predicted"/>
<dbReference type="Pfam" id="PF04020">
    <property type="entry name" value="Phage_holin_4_2"/>
    <property type="match status" value="1"/>
</dbReference>
<keyword evidence="1" id="KW-0472">Membrane</keyword>
<dbReference type="OrthoDB" id="7205479at2"/>
<reference evidence="2 3" key="1">
    <citation type="submission" date="2018-06" db="EMBL/GenBank/DDBJ databases">
        <title>Genomic Encyclopedia of Type Strains, Phase IV (KMG-IV): sequencing the most valuable type-strain genomes for metagenomic binning, comparative biology and taxonomic classification.</title>
        <authorList>
            <person name="Goeker M."/>
        </authorList>
    </citation>
    <scope>NUCLEOTIDE SEQUENCE [LARGE SCALE GENOMIC DNA]</scope>
    <source>
        <strain evidence="2 3">DSM 24875</strain>
    </source>
</reference>
<name>A0A366EP77_9HYPH</name>
<organism evidence="2 3">
    <name type="scientific">Roseiarcus fermentans</name>
    <dbReference type="NCBI Taxonomy" id="1473586"/>
    <lineage>
        <taxon>Bacteria</taxon>
        <taxon>Pseudomonadati</taxon>
        <taxon>Pseudomonadota</taxon>
        <taxon>Alphaproteobacteria</taxon>
        <taxon>Hyphomicrobiales</taxon>
        <taxon>Roseiarcaceae</taxon>
        <taxon>Roseiarcus</taxon>
    </lineage>
</organism>
<sequence>MESFLIRAVVVGIGLWLASMIVPGVEFRSTGALIAAALLLGIVNAVVRPILIILTLPITLLTLGLFLLVINGLMIELVSWFLGNAFVVTGFWPAFFAAIVVGLTSWVMSGWVGGPQNKGRIDVITMKQTGPNRWE</sequence>
<keyword evidence="1" id="KW-0812">Transmembrane</keyword>
<evidence type="ECO:0000313" key="3">
    <source>
        <dbReference type="Proteomes" id="UP000253529"/>
    </source>
</evidence>
<dbReference type="AlphaFoldDB" id="A0A366EP77"/>
<gene>
    <name evidence="2" type="ORF">DFR50_14528</name>
</gene>